<proteinExistence type="predicted"/>
<comment type="caution">
    <text evidence="1">The sequence shown here is derived from an EMBL/GenBank/DDBJ whole genome shotgun (WGS) entry which is preliminary data.</text>
</comment>
<sequence>MSTKKQSVVDCISHDLMGTPNVTYKVADADWNGTRVDILDMLALSVLGSLPPLLIETQNT</sequence>
<protein>
    <submittedName>
        <fullName evidence="1">Uncharacterized protein</fullName>
    </submittedName>
</protein>
<dbReference type="Proteomes" id="UP001448207">
    <property type="component" value="Unassembled WGS sequence"/>
</dbReference>
<name>A0ABR3APQ1_PHYBL</name>
<organism evidence="1 2">
    <name type="scientific">Phycomyces blakesleeanus</name>
    <dbReference type="NCBI Taxonomy" id="4837"/>
    <lineage>
        <taxon>Eukaryota</taxon>
        <taxon>Fungi</taxon>
        <taxon>Fungi incertae sedis</taxon>
        <taxon>Mucoromycota</taxon>
        <taxon>Mucoromycotina</taxon>
        <taxon>Mucoromycetes</taxon>
        <taxon>Mucorales</taxon>
        <taxon>Phycomycetaceae</taxon>
        <taxon>Phycomyces</taxon>
    </lineage>
</organism>
<keyword evidence="2" id="KW-1185">Reference proteome</keyword>
<accession>A0ABR3APQ1</accession>
<evidence type="ECO:0000313" key="1">
    <source>
        <dbReference type="EMBL" id="KAL0078643.1"/>
    </source>
</evidence>
<feature type="non-terminal residue" evidence="1">
    <location>
        <position position="60"/>
    </location>
</feature>
<gene>
    <name evidence="1" type="ORF">J3Q64DRAFT_1664749</name>
</gene>
<evidence type="ECO:0000313" key="2">
    <source>
        <dbReference type="Proteomes" id="UP001448207"/>
    </source>
</evidence>
<reference evidence="1 2" key="1">
    <citation type="submission" date="2024-04" db="EMBL/GenBank/DDBJ databases">
        <title>Symmetric and asymmetric DNA N6-adenine methylation regulates different biological responses in Mucorales.</title>
        <authorList>
            <consortium name="Lawrence Berkeley National Laboratory"/>
            <person name="Lax C."/>
            <person name="Mondo S.J."/>
            <person name="Osorio-Concepcion M."/>
            <person name="Muszewska A."/>
            <person name="Corrochano-Luque M."/>
            <person name="Gutierrez G."/>
            <person name="Riley R."/>
            <person name="Lipzen A."/>
            <person name="Guo J."/>
            <person name="Hundley H."/>
            <person name="Amirebrahimi M."/>
            <person name="Ng V."/>
            <person name="Lorenzo-Gutierrez D."/>
            <person name="Binder U."/>
            <person name="Yang J."/>
            <person name="Song Y."/>
            <person name="Canovas D."/>
            <person name="Navarro E."/>
            <person name="Freitag M."/>
            <person name="Gabaldon T."/>
            <person name="Grigoriev I.V."/>
            <person name="Corrochano L.M."/>
            <person name="Nicolas F.E."/>
            <person name="Garre V."/>
        </authorList>
    </citation>
    <scope>NUCLEOTIDE SEQUENCE [LARGE SCALE GENOMIC DNA]</scope>
    <source>
        <strain evidence="1 2">L51</strain>
    </source>
</reference>
<dbReference type="EMBL" id="JBCLYO010000024">
    <property type="protein sequence ID" value="KAL0078643.1"/>
    <property type="molecule type" value="Genomic_DNA"/>
</dbReference>